<dbReference type="WBParaSite" id="JU765_v2.g6852.t1">
    <property type="protein sequence ID" value="JU765_v2.g6852.t1"/>
    <property type="gene ID" value="JU765_v2.g6852"/>
</dbReference>
<organism evidence="1 2">
    <name type="scientific">Panagrolaimus sp. JU765</name>
    <dbReference type="NCBI Taxonomy" id="591449"/>
    <lineage>
        <taxon>Eukaryota</taxon>
        <taxon>Metazoa</taxon>
        <taxon>Ecdysozoa</taxon>
        <taxon>Nematoda</taxon>
        <taxon>Chromadorea</taxon>
        <taxon>Rhabditida</taxon>
        <taxon>Tylenchina</taxon>
        <taxon>Panagrolaimomorpha</taxon>
        <taxon>Panagrolaimoidea</taxon>
        <taxon>Panagrolaimidae</taxon>
        <taxon>Panagrolaimus</taxon>
    </lineage>
</organism>
<accession>A0AC34RHQ0</accession>
<dbReference type="Proteomes" id="UP000887576">
    <property type="component" value="Unplaced"/>
</dbReference>
<sequence length="222" mass="26247">MGGRRGWEDDVENHDFPEATHFVARVSFGTRMLIIFDAKDTDLLGDGDKKDILDQIWETEQVLTENQKKVVCQVLIFSQKTAKIEEFTMEKILEMISEPELSISLFCEMTNLPGKIQNSYFENFEQYEFLTDQIFEIYWVKKFLEDEIRSQFMNQLSKSSKKPKWSEYFDKEELMSNLGKITNAWNQKMQQSSDLLEGKDVSMYDLWSTFPMEEILKLKNYA</sequence>
<name>A0AC34RHQ0_9BILA</name>
<evidence type="ECO:0000313" key="2">
    <source>
        <dbReference type="WBParaSite" id="JU765_v2.g6852.t1"/>
    </source>
</evidence>
<proteinExistence type="predicted"/>
<evidence type="ECO:0000313" key="1">
    <source>
        <dbReference type="Proteomes" id="UP000887576"/>
    </source>
</evidence>
<reference evidence="2" key="1">
    <citation type="submission" date="2022-11" db="UniProtKB">
        <authorList>
            <consortium name="WormBaseParasite"/>
        </authorList>
    </citation>
    <scope>IDENTIFICATION</scope>
</reference>
<protein>
    <submittedName>
        <fullName evidence="2">AIG1-type G domain-containing protein</fullName>
    </submittedName>
</protein>